<keyword evidence="1" id="KW-1133">Transmembrane helix</keyword>
<reference evidence="2 3" key="1">
    <citation type="submission" date="2016-02" db="EMBL/GenBank/DDBJ databases">
        <title>Genome analysis of coral dinoflagellate symbionts highlights evolutionary adaptations to a symbiotic lifestyle.</title>
        <authorList>
            <person name="Aranda M."/>
            <person name="Li Y."/>
            <person name="Liew Y.J."/>
            <person name="Baumgarten S."/>
            <person name="Simakov O."/>
            <person name="Wilson M."/>
            <person name="Piel J."/>
            <person name="Ashoor H."/>
            <person name="Bougouffa S."/>
            <person name="Bajic V.B."/>
            <person name="Ryu T."/>
            <person name="Ravasi T."/>
            <person name="Bayer T."/>
            <person name="Micklem G."/>
            <person name="Kim H."/>
            <person name="Bhak J."/>
            <person name="Lajeunesse T.C."/>
            <person name="Voolstra C.R."/>
        </authorList>
    </citation>
    <scope>NUCLEOTIDE SEQUENCE [LARGE SCALE GENOMIC DNA]</scope>
    <source>
        <strain evidence="2 3">CCMP2467</strain>
    </source>
</reference>
<feature type="transmembrane region" description="Helical" evidence="1">
    <location>
        <begin position="5"/>
        <end position="26"/>
    </location>
</feature>
<dbReference type="EMBL" id="LSRX01000287">
    <property type="protein sequence ID" value="OLQ01600.1"/>
    <property type="molecule type" value="Genomic_DNA"/>
</dbReference>
<keyword evidence="3" id="KW-1185">Reference proteome</keyword>
<accession>A0A1Q9E2F8</accession>
<dbReference type="AlphaFoldDB" id="A0A1Q9E2F8"/>
<keyword evidence="1" id="KW-0812">Transmembrane</keyword>
<organism evidence="2 3">
    <name type="scientific">Symbiodinium microadriaticum</name>
    <name type="common">Dinoflagellate</name>
    <name type="synonym">Zooxanthella microadriatica</name>
    <dbReference type="NCBI Taxonomy" id="2951"/>
    <lineage>
        <taxon>Eukaryota</taxon>
        <taxon>Sar</taxon>
        <taxon>Alveolata</taxon>
        <taxon>Dinophyceae</taxon>
        <taxon>Suessiales</taxon>
        <taxon>Symbiodiniaceae</taxon>
        <taxon>Symbiodinium</taxon>
    </lineage>
</organism>
<evidence type="ECO:0000313" key="2">
    <source>
        <dbReference type="EMBL" id="OLQ01600.1"/>
    </source>
</evidence>
<sequence>MLLIIVKIVILLIFAITTIALTVFIVSISKTVAIRISTVLIVDIIFSIACHKGYTHALCRPVRGAQGTADCKERSLPSAIVPINIETERLMASMILLLMAVVAAAVHLLLLVSLLMMFMTLRLFRNNNLFYEALAWELKDVERALRSELQDFKNVHIDLEPW</sequence>
<comment type="caution">
    <text evidence="2">The sequence shown here is derived from an EMBL/GenBank/DDBJ whole genome shotgun (WGS) entry which is preliminary data.</text>
</comment>
<evidence type="ECO:0000256" key="1">
    <source>
        <dbReference type="SAM" id="Phobius"/>
    </source>
</evidence>
<dbReference type="Proteomes" id="UP000186817">
    <property type="component" value="Unassembled WGS sequence"/>
</dbReference>
<feature type="transmembrane region" description="Helical" evidence="1">
    <location>
        <begin position="95"/>
        <end position="119"/>
    </location>
</feature>
<keyword evidence="1" id="KW-0472">Membrane</keyword>
<protein>
    <submittedName>
        <fullName evidence="2">Uncharacterized protein</fullName>
    </submittedName>
</protein>
<name>A0A1Q9E2F8_SYMMI</name>
<dbReference type="OrthoDB" id="205889at2759"/>
<evidence type="ECO:0000313" key="3">
    <source>
        <dbReference type="Proteomes" id="UP000186817"/>
    </source>
</evidence>
<proteinExistence type="predicted"/>
<gene>
    <name evidence="2" type="ORF">AK812_SmicGene15646</name>
</gene>